<sequence length="410" mass="44430">MSETFVPQVAAPLPLPVSVPPLITSHAQAVAVAQDFAASVRDGAAERDRSRSLPIAEIERYSATGLWGITVPRAYGGPELPIATLAEVIRITSAADPSIGQIPQNHWAFLNMLRAERDEARKAYFFGKVLQGHRFGNALVEMGTKTAADWKTTFTADGDDYIIDGTKFYCTGALFSHFIPTVGRTESGAVLRAIVPRDTPGVTIIDDWSGFGQRTTASGTVKFDKVRVPAFNIIGLGGLREQPLVYGPISQIMQAAIDAGIALGAFEDMLEFIRTKSRPWVDSGKERAAEDPLTISQVGDTRIRLRAADLVLAYAAGVIDDVLQDETVDGIARASLAVAEAKVLTTEVALHASSQLCELAGTSATLGKYNYDRHWRNARVHTLHDPVRWKYYAIGDYALNGTAPPVHSWI</sequence>
<evidence type="ECO:0000256" key="11">
    <source>
        <dbReference type="ARBA" id="ARBA00047859"/>
    </source>
</evidence>
<name>A0A963YQL9_9PROT</name>
<evidence type="ECO:0000256" key="10">
    <source>
        <dbReference type="ARBA" id="ARBA00034345"/>
    </source>
</evidence>
<dbReference type="PANTHER" id="PTHR43884:SF12">
    <property type="entry name" value="ISOVALERYL-COA DEHYDROGENASE, MITOCHONDRIAL-RELATED"/>
    <property type="match status" value="1"/>
</dbReference>
<evidence type="ECO:0000256" key="2">
    <source>
        <dbReference type="ARBA" id="ARBA00022630"/>
    </source>
</evidence>
<comment type="catalytic activity">
    <reaction evidence="11">
        <text>dibenzothiophene + FMNH2 + O2 = dibenzothiophene 5-oxide + FMN + H2O + H(+)</text>
        <dbReference type="Rhea" id="RHEA:49076"/>
        <dbReference type="ChEBI" id="CHEBI:15377"/>
        <dbReference type="ChEBI" id="CHEBI:15378"/>
        <dbReference type="ChEBI" id="CHEBI:15379"/>
        <dbReference type="ChEBI" id="CHEBI:23681"/>
        <dbReference type="ChEBI" id="CHEBI:23683"/>
        <dbReference type="ChEBI" id="CHEBI:57618"/>
        <dbReference type="ChEBI" id="CHEBI:58210"/>
    </reaction>
</comment>
<dbReference type="Gene3D" id="2.40.110.10">
    <property type="entry name" value="Butyryl-CoA Dehydrogenase, subunit A, domain 2"/>
    <property type="match status" value="1"/>
</dbReference>
<feature type="domain" description="Acyl-CoA dehydrogenase/oxidase N-terminal" evidence="15">
    <location>
        <begin position="28"/>
        <end position="132"/>
    </location>
</feature>
<evidence type="ECO:0000256" key="1">
    <source>
        <dbReference type="ARBA" id="ARBA00004496"/>
    </source>
</evidence>
<evidence type="ECO:0000256" key="12">
    <source>
        <dbReference type="ARBA" id="ARBA00048445"/>
    </source>
</evidence>
<reference evidence="17" key="1">
    <citation type="journal article" date="2021" name="Microorganisms">
        <title>Acidisoma silvae sp. nov. and Acidisomacellulosilytica sp. nov., Two Acidophilic Bacteria Isolated from Decaying Wood, Hydrolyzing Cellulose and Producing Poly-3-hydroxybutyrate.</title>
        <authorList>
            <person name="Mieszkin S."/>
            <person name="Pouder E."/>
            <person name="Uroz S."/>
            <person name="Simon-Colin C."/>
            <person name="Alain K."/>
        </authorList>
    </citation>
    <scope>NUCLEOTIDE SEQUENCE</scope>
    <source>
        <strain evidence="17">HW T2.11</strain>
    </source>
</reference>
<evidence type="ECO:0000259" key="16">
    <source>
        <dbReference type="Pfam" id="PF08028"/>
    </source>
</evidence>
<keyword evidence="4" id="KW-0547">Nucleotide-binding</keyword>
<dbReference type="PANTHER" id="PTHR43884">
    <property type="entry name" value="ACYL-COA DEHYDROGENASE"/>
    <property type="match status" value="1"/>
</dbReference>
<keyword evidence="3" id="KW-0288">FMN</keyword>
<dbReference type="NCBIfam" id="TIGR04022">
    <property type="entry name" value="sulfur_SfnB"/>
    <property type="match status" value="1"/>
</dbReference>
<comment type="subcellular location">
    <subcellularLocation>
        <location evidence="1">Cytoplasm</location>
    </subcellularLocation>
</comment>
<dbReference type="RefSeq" id="WP_227320824.1">
    <property type="nucleotide sequence ID" value="NZ_JAESVB010000003.1"/>
</dbReference>
<evidence type="ECO:0000259" key="15">
    <source>
        <dbReference type="Pfam" id="PF02771"/>
    </source>
</evidence>
<dbReference type="Pfam" id="PF08028">
    <property type="entry name" value="Acyl-CoA_dh_2"/>
    <property type="match status" value="1"/>
</dbReference>
<evidence type="ECO:0000256" key="3">
    <source>
        <dbReference type="ARBA" id="ARBA00022643"/>
    </source>
</evidence>
<dbReference type="InterPro" id="IPR036250">
    <property type="entry name" value="AcylCo_DH-like_C"/>
</dbReference>
<evidence type="ECO:0000256" key="13">
    <source>
        <dbReference type="ARBA" id="ARBA00049456"/>
    </source>
</evidence>
<keyword evidence="5 17" id="KW-0560">Oxidoreductase</keyword>
<evidence type="ECO:0000256" key="7">
    <source>
        <dbReference type="ARBA" id="ARBA00034307"/>
    </source>
</evidence>
<comment type="catalytic activity">
    <reaction evidence="12">
        <text>dibenzothiophene 5-oxide + FMNH2 + O2 = dibenzothiophene 5,5-dioxide + FMN + H2O + H(+)</text>
        <dbReference type="Rhea" id="RHEA:49080"/>
        <dbReference type="ChEBI" id="CHEBI:15377"/>
        <dbReference type="ChEBI" id="CHEBI:15378"/>
        <dbReference type="ChEBI" id="CHEBI:15379"/>
        <dbReference type="ChEBI" id="CHEBI:23683"/>
        <dbReference type="ChEBI" id="CHEBI:57618"/>
        <dbReference type="ChEBI" id="CHEBI:58210"/>
        <dbReference type="ChEBI" id="CHEBI:90356"/>
    </reaction>
</comment>
<comment type="similarity">
    <text evidence="8">Belongs to the DszC flavin monooxygenase family.</text>
</comment>
<dbReference type="GO" id="GO:0004497">
    <property type="term" value="F:monooxygenase activity"/>
    <property type="evidence" value="ECO:0007669"/>
    <property type="project" value="UniProtKB-KW"/>
</dbReference>
<dbReference type="GO" id="GO:0050660">
    <property type="term" value="F:flavin adenine dinucleotide binding"/>
    <property type="evidence" value="ECO:0007669"/>
    <property type="project" value="InterPro"/>
</dbReference>
<dbReference type="Gene3D" id="1.10.540.10">
    <property type="entry name" value="Acyl-CoA dehydrogenase/oxidase, N-terminal domain"/>
    <property type="match status" value="1"/>
</dbReference>
<gene>
    <name evidence="17" type="ORF">ASILVAE211_08175</name>
</gene>
<evidence type="ECO:0000256" key="8">
    <source>
        <dbReference type="ARBA" id="ARBA00034317"/>
    </source>
</evidence>
<dbReference type="InterPro" id="IPR037069">
    <property type="entry name" value="AcylCoA_DH/ox_N_sf"/>
</dbReference>
<keyword evidence="2" id="KW-0285">Flavoprotein</keyword>
<dbReference type="InterPro" id="IPR013786">
    <property type="entry name" value="AcylCoA_DH/ox_N"/>
</dbReference>
<reference evidence="17" key="2">
    <citation type="submission" date="2021-01" db="EMBL/GenBank/DDBJ databases">
        <authorList>
            <person name="Mieszkin S."/>
            <person name="Pouder E."/>
            <person name="Alain K."/>
        </authorList>
    </citation>
    <scope>NUCLEOTIDE SEQUENCE</scope>
    <source>
        <strain evidence="17">HW T2.11</strain>
    </source>
</reference>
<comment type="catalytic activity">
    <reaction evidence="13">
        <text>dibenzothiophene + 2 FMNH2 + 2 O2 = dibenzothiophene 5,5-dioxide + 2 FMN + 2 H2O + 2 H(+)</text>
        <dbReference type="Rhea" id="RHEA:49072"/>
        <dbReference type="ChEBI" id="CHEBI:15377"/>
        <dbReference type="ChEBI" id="CHEBI:15378"/>
        <dbReference type="ChEBI" id="CHEBI:15379"/>
        <dbReference type="ChEBI" id="CHEBI:23681"/>
        <dbReference type="ChEBI" id="CHEBI:57618"/>
        <dbReference type="ChEBI" id="CHEBI:58210"/>
        <dbReference type="ChEBI" id="CHEBI:90356"/>
        <dbReference type="EC" id="1.14.14.21"/>
    </reaction>
</comment>
<comment type="pathway">
    <text evidence="7">Sulfur metabolism; dibenzothiophene degradation.</text>
</comment>
<dbReference type="InterPro" id="IPR009100">
    <property type="entry name" value="AcylCoA_DH/oxidase_NM_dom_sf"/>
</dbReference>
<organism evidence="17 18">
    <name type="scientific">Acidisoma silvae</name>
    <dbReference type="NCBI Taxonomy" id="2802396"/>
    <lineage>
        <taxon>Bacteria</taxon>
        <taxon>Pseudomonadati</taxon>
        <taxon>Pseudomonadota</taxon>
        <taxon>Alphaproteobacteria</taxon>
        <taxon>Acetobacterales</taxon>
        <taxon>Acidocellaceae</taxon>
        <taxon>Acidisoma</taxon>
    </lineage>
</organism>
<dbReference type="Pfam" id="PF02771">
    <property type="entry name" value="Acyl-CoA_dh_N"/>
    <property type="match status" value="1"/>
</dbReference>
<dbReference type="GO" id="GO:0006552">
    <property type="term" value="P:L-leucine catabolic process"/>
    <property type="evidence" value="ECO:0007669"/>
    <property type="project" value="TreeGrafter"/>
</dbReference>
<feature type="domain" description="Acyl-CoA oxidase/dehydrogenase middle" evidence="14">
    <location>
        <begin position="148"/>
        <end position="226"/>
    </location>
</feature>
<keyword evidence="18" id="KW-1185">Reference proteome</keyword>
<keyword evidence="6" id="KW-0503">Monooxygenase</keyword>
<dbReference type="GO" id="GO:0005737">
    <property type="term" value="C:cytoplasm"/>
    <property type="evidence" value="ECO:0007669"/>
    <property type="project" value="UniProtKB-SubCell"/>
</dbReference>
<evidence type="ECO:0000313" key="17">
    <source>
        <dbReference type="EMBL" id="MCB8875152.1"/>
    </source>
</evidence>
<dbReference type="Proteomes" id="UP000708298">
    <property type="component" value="Unassembled WGS sequence"/>
</dbReference>
<dbReference type="InterPro" id="IPR046373">
    <property type="entry name" value="Acyl-CoA_Oxase/DH_mid-dom_sf"/>
</dbReference>
<evidence type="ECO:0000313" key="18">
    <source>
        <dbReference type="Proteomes" id="UP000708298"/>
    </source>
</evidence>
<dbReference type="EMBL" id="JAESVB010000003">
    <property type="protein sequence ID" value="MCB8875152.1"/>
    <property type="molecule type" value="Genomic_DNA"/>
</dbReference>
<dbReference type="SUPFAM" id="SSF47203">
    <property type="entry name" value="Acyl-CoA dehydrogenase C-terminal domain-like"/>
    <property type="match status" value="1"/>
</dbReference>
<evidence type="ECO:0000256" key="6">
    <source>
        <dbReference type="ARBA" id="ARBA00023033"/>
    </source>
</evidence>
<dbReference type="InterPro" id="IPR023922">
    <property type="entry name" value="S04_starv_induced_SfnB"/>
</dbReference>
<evidence type="ECO:0000259" key="14">
    <source>
        <dbReference type="Pfam" id="PF02770"/>
    </source>
</evidence>
<dbReference type="GO" id="GO:0008470">
    <property type="term" value="F:3-methylbutanoyl-CoA dehydrogenase activity"/>
    <property type="evidence" value="ECO:0007669"/>
    <property type="project" value="TreeGrafter"/>
</dbReference>
<dbReference type="Gene3D" id="1.20.140.10">
    <property type="entry name" value="Butyryl-CoA Dehydrogenase, subunit A, domain 3"/>
    <property type="match status" value="1"/>
</dbReference>
<dbReference type="InterPro" id="IPR013107">
    <property type="entry name" value="Acyl-CoA_DH_C"/>
</dbReference>
<feature type="domain" description="Acyl-CoA dehydrogenase C-terminal" evidence="16">
    <location>
        <begin position="252"/>
        <end position="385"/>
    </location>
</feature>
<comment type="caution">
    <text evidence="17">The sequence shown here is derived from an EMBL/GenBank/DDBJ whole genome shotgun (WGS) entry which is preliminary data.</text>
</comment>
<accession>A0A963YQL9</accession>
<evidence type="ECO:0000256" key="4">
    <source>
        <dbReference type="ARBA" id="ARBA00022741"/>
    </source>
</evidence>
<protein>
    <recommendedName>
        <fullName evidence="10">Dibenzothiophene monooxygenase</fullName>
        <ecNumber evidence="9">1.14.14.21</ecNumber>
    </recommendedName>
</protein>
<evidence type="ECO:0000256" key="5">
    <source>
        <dbReference type="ARBA" id="ARBA00023002"/>
    </source>
</evidence>
<dbReference type="InterPro" id="IPR006091">
    <property type="entry name" value="Acyl-CoA_Oxase/DH_mid-dom"/>
</dbReference>
<dbReference type="EC" id="1.14.14.21" evidence="9"/>
<dbReference type="SUPFAM" id="SSF56645">
    <property type="entry name" value="Acyl-CoA dehydrogenase NM domain-like"/>
    <property type="match status" value="1"/>
</dbReference>
<dbReference type="Pfam" id="PF02770">
    <property type="entry name" value="Acyl-CoA_dh_M"/>
    <property type="match status" value="1"/>
</dbReference>
<proteinExistence type="inferred from homology"/>
<dbReference type="PIRSF" id="PIRSF016578">
    <property type="entry name" value="HsaA"/>
    <property type="match status" value="1"/>
</dbReference>
<dbReference type="AlphaFoldDB" id="A0A963YQL9"/>
<evidence type="ECO:0000256" key="9">
    <source>
        <dbReference type="ARBA" id="ARBA00034328"/>
    </source>
</evidence>